<dbReference type="Proteomes" id="UP000601171">
    <property type="component" value="Unassembled WGS sequence"/>
</dbReference>
<organism evidence="2 3">
    <name type="scientific">Paratissierella segnis</name>
    <dbReference type="NCBI Taxonomy" id="2763679"/>
    <lineage>
        <taxon>Bacteria</taxon>
        <taxon>Bacillati</taxon>
        <taxon>Bacillota</taxon>
        <taxon>Tissierellia</taxon>
        <taxon>Tissierellales</taxon>
        <taxon>Tissierellaceae</taxon>
        <taxon>Paratissierella</taxon>
    </lineage>
</organism>
<dbReference type="InterPro" id="IPR013094">
    <property type="entry name" value="AB_hydrolase_3"/>
</dbReference>
<evidence type="ECO:0000313" key="3">
    <source>
        <dbReference type="Proteomes" id="UP000601171"/>
    </source>
</evidence>
<dbReference type="Pfam" id="PF07859">
    <property type="entry name" value="Abhydrolase_3"/>
    <property type="match status" value="1"/>
</dbReference>
<evidence type="ECO:0000259" key="1">
    <source>
        <dbReference type="Pfam" id="PF07859"/>
    </source>
</evidence>
<dbReference type="PANTHER" id="PTHR23025">
    <property type="entry name" value="TRIACYLGLYCEROL LIPASE"/>
    <property type="match status" value="1"/>
</dbReference>
<accession>A0A926ESH4</accession>
<reference evidence="2" key="1">
    <citation type="submission" date="2020-08" db="EMBL/GenBank/DDBJ databases">
        <title>Genome public.</title>
        <authorList>
            <person name="Liu C."/>
            <person name="Sun Q."/>
        </authorList>
    </citation>
    <scope>NUCLEOTIDE SEQUENCE</scope>
    <source>
        <strain evidence="2">BX21</strain>
    </source>
</reference>
<name>A0A926ESH4_9FIRM</name>
<sequence>MNNLRKKVLQILSIPHVNLKKNYKAYRRLLEIINPPSEPVYKTLDHKIIIGNREIPLRAFIPKESIHSKVLIFFHGGGWVTGNIDSYTNICANMANETNHMVISVDYRLAPENPFPAGAEDCYYVTREIFLNQDILNCNNCDITLIGDSAGANLAAVVSLMARDRGEFLPHKQILIYPATNYDHSENSPYPSVQENGYDYIMTSKRIQDYMDLYVPNEEDRINPYVAPILAKDLSNQPKTLIITAEFDPLRDEGEAYGVKLRQFGNDVSMHRLKDTLHGFFSNPLNKDDIAKCYELINVFLNDNNNEMRKDYEIL</sequence>
<dbReference type="GO" id="GO:0004806">
    <property type="term" value="F:triacylglycerol lipase activity"/>
    <property type="evidence" value="ECO:0007669"/>
    <property type="project" value="TreeGrafter"/>
</dbReference>
<dbReference type="RefSeq" id="WP_262428302.1">
    <property type="nucleotide sequence ID" value="NZ_JACRTG010000003.1"/>
</dbReference>
<protein>
    <submittedName>
        <fullName evidence="2">Alpha/beta hydrolase</fullName>
    </submittedName>
</protein>
<keyword evidence="2" id="KW-0378">Hydrolase</keyword>
<dbReference type="GO" id="GO:0005829">
    <property type="term" value="C:cytosol"/>
    <property type="evidence" value="ECO:0007669"/>
    <property type="project" value="TreeGrafter"/>
</dbReference>
<dbReference type="EMBL" id="JACRTG010000003">
    <property type="protein sequence ID" value="MBC8586836.1"/>
    <property type="molecule type" value="Genomic_DNA"/>
</dbReference>
<keyword evidence="3" id="KW-1185">Reference proteome</keyword>
<dbReference type="SUPFAM" id="SSF53474">
    <property type="entry name" value="alpha/beta-Hydrolases"/>
    <property type="match status" value="1"/>
</dbReference>
<gene>
    <name evidence="2" type="ORF">H8707_01100</name>
</gene>
<comment type="caution">
    <text evidence="2">The sequence shown here is derived from an EMBL/GenBank/DDBJ whole genome shotgun (WGS) entry which is preliminary data.</text>
</comment>
<feature type="domain" description="Alpha/beta hydrolase fold-3" evidence="1">
    <location>
        <begin position="71"/>
        <end position="281"/>
    </location>
</feature>
<dbReference type="AlphaFoldDB" id="A0A926ESH4"/>
<dbReference type="InterPro" id="IPR029058">
    <property type="entry name" value="AB_hydrolase_fold"/>
</dbReference>
<dbReference type="Gene3D" id="3.40.50.1820">
    <property type="entry name" value="alpha/beta hydrolase"/>
    <property type="match status" value="1"/>
</dbReference>
<dbReference type="GO" id="GO:0004771">
    <property type="term" value="F:sterol ester esterase activity"/>
    <property type="evidence" value="ECO:0007669"/>
    <property type="project" value="TreeGrafter"/>
</dbReference>
<proteinExistence type="predicted"/>
<dbReference type="PANTHER" id="PTHR23025:SF4">
    <property type="entry name" value="ALPHA_BETA HYDROLASE FOLD-3 DOMAIN-CONTAINING PROTEIN"/>
    <property type="match status" value="1"/>
</dbReference>
<dbReference type="GO" id="GO:0019433">
    <property type="term" value="P:triglyceride catabolic process"/>
    <property type="evidence" value="ECO:0007669"/>
    <property type="project" value="TreeGrafter"/>
</dbReference>
<evidence type="ECO:0000313" key="2">
    <source>
        <dbReference type="EMBL" id="MBC8586836.1"/>
    </source>
</evidence>